<feature type="region of interest" description="Disordered" evidence="1">
    <location>
        <begin position="304"/>
        <end position="324"/>
    </location>
</feature>
<dbReference type="Proteomes" id="UP001447188">
    <property type="component" value="Unassembled WGS sequence"/>
</dbReference>
<name>A0ABR3GT93_9PEZI</name>
<feature type="region of interest" description="Disordered" evidence="1">
    <location>
        <begin position="241"/>
        <end position="279"/>
    </location>
</feature>
<evidence type="ECO:0000256" key="1">
    <source>
        <dbReference type="SAM" id="MobiDB-lite"/>
    </source>
</evidence>
<organism evidence="2 3">
    <name type="scientific">Discina gigas</name>
    <dbReference type="NCBI Taxonomy" id="1032678"/>
    <lineage>
        <taxon>Eukaryota</taxon>
        <taxon>Fungi</taxon>
        <taxon>Dikarya</taxon>
        <taxon>Ascomycota</taxon>
        <taxon>Pezizomycotina</taxon>
        <taxon>Pezizomycetes</taxon>
        <taxon>Pezizales</taxon>
        <taxon>Discinaceae</taxon>
        <taxon>Discina</taxon>
    </lineage>
</organism>
<feature type="compositionally biased region" description="Polar residues" evidence="1">
    <location>
        <begin position="249"/>
        <end position="279"/>
    </location>
</feature>
<feature type="region of interest" description="Disordered" evidence="1">
    <location>
        <begin position="161"/>
        <end position="198"/>
    </location>
</feature>
<reference evidence="2 3" key="1">
    <citation type="submission" date="2024-02" db="EMBL/GenBank/DDBJ databases">
        <title>Discinaceae phylogenomics.</title>
        <authorList>
            <person name="Dirks A.C."/>
            <person name="James T.Y."/>
        </authorList>
    </citation>
    <scope>NUCLEOTIDE SEQUENCE [LARGE SCALE GENOMIC DNA]</scope>
    <source>
        <strain evidence="2 3">ACD0624</strain>
    </source>
</reference>
<dbReference type="EMBL" id="JBBBZM010000017">
    <property type="protein sequence ID" value="KAL0638816.1"/>
    <property type="molecule type" value="Genomic_DNA"/>
</dbReference>
<accession>A0ABR3GT93</accession>
<feature type="compositionally biased region" description="Polar residues" evidence="1">
    <location>
        <begin position="308"/>
        <end position="324"/>
    </location>
</feature>
<proteinExistence type="predicted"/>
<evidence type="ECO:0000313" key="2">
    <source>
        <dbReference type="EMBL" id="KAL0638816.1"/>
    </source>
</evidence>
<protein>
    <submittedName>
        <fullName evidence="2">Uncharacterized protein</fullName>
    </submittedName>
</protein>
<comment type="caution">
    <text evidence="2">The sequence shown here is derived from an EMBL/GenBank/DDBJ whole genome shotgun (WGS) entry which is preliminary data.</text>
</comment>
<feature type="region of interest" description="Disordered" evidence="1">
    <location>
        <begin position="129"/>
        <end position="149"/>
    </location>
</feature>
<sequence>MASLPRQHFGHRFEMDGKVEDRELMDEETIDLGSGESINEAKTCLSDQEWRVLHTAQSSSTGPKIQKAKESESYPNHISFKLPVVKIPDAQFFGFSFSPRFEENSRSSKTQELGPTLNPFERIERQGRCSPLNHSQSPPDSRHHSRSSTMGLQAFRLLPSTMKTSKETGDQPPVIPSPPLLPDTTKEGHGSIGSVEGLTMGAKRDSTYGGGLCLGPKSNIEGAFRPNVESLDIKDFDIILPDGQKSRPCESSSADTEASGSGLFNANPISNKGSSVVNRSNSVTLGVGSAYQVDQRKIMVEVQKEKNISSTGPAKNTNTFPEGD</sequence>
<gene>
    <name evidence="2" type="ORF">Q9L58_002045</name>
</gene>
<keyword evidence="3" id="KW-1185">Reference proteome</keyword>
<evidence type="ECO:0000313" key="3">
    <source>
        <dbReference type="Proteomes" id="UP001447188"/>
    </source>
</evidence>